<dbReference type="InterPro" id="IPR004723">
    <property type="entry name" value="AONS_Archaea/Proteobacteria"/>
</dbReference>
<dbReference type="InterPro" id="IPR004839">
    <property type="entry name" value="Aminotransferase_I/II_large"/>
</dbReference>
<dbReference type="GO" id="GO:0030170">
    <property type="term" value="F:pyridoxal phosphate binding"/>
    <property type="evidence" value="ECO:0007669"/>
    <property type="project" value="UniProtKB-UniRule"/>
</dbReference>
<dbReference type="InterPro" id="IPR050087">
    <property type="entry name" value="AON_synthase_class-II"/>
</dbReference>
<dbReference type="Gene3D" id="3.40.640.10">
    <property type="entry name" value="Type I PLP-dependent aspartate aminotransferase-like (Major domain)"/>
    <property type="match status" value="1"/>
</dbReference>
<accession>A0A1I2JYJ5</accession>
<keyword evidence="7 9" id="KW-0663">Pyridoxal phosphate</keyword>
<feature type="binding site" evidence="9">
    <location>
        <position position="363"/>
    </location>
    <ligand>
        <name>substrate</name>
    </ligand>
</feature>
<comment type="similarity">
    <text evidence="3 9">Belongs to the class-II pyridoxal-phosphate-dependent aminotransferase family. BioF subfamily.</text>
</comment>
<evidence type="ECO:0000256" key="3">
    <source>
        <dbReference type="ARBA" id="ARBA00010008"/>
    </source>
</evidence>
<feature type="binding site" evidence="9">
    <location>
        <position position="134"/>
    </location>
    <ligand>
        <name>substrate</name>
    </ligand>
</feature>
<comment type="caution">
    <text evidence="9">Lacks conserved residue(s) required for the propagation of feature annotation.</text>
</comment>
<comment type="cofactor">
    <cofactor evidence="1 9 10">
        <name>pyridoxal 5'-phosphate</name>
        <dbReference type="ChEBI" id="CHEBI:597326"/>
    </cofactor>
</comment>
<dbReference type="EC" id="2.3.1.47" evidence="9"/>
<dbReference type="OrthoDB" id="9807157at2"/>
<sequence>MNALARRLEQRLEQIRAADLYRVRRIIDGAHGVQIRVDGRSCINFCSNDYLGLAADPRVAAAARRALDASGTGSGAAALVSGYNREHCALEEALAAFLRRPRALLFSSGWAANLGVLRALLGKNDMLIADELNHASLIDGGRLSGATYVRVAHANGAAYAAALARTAGRSDTDLVLVATDGVFSMDGDLAPLPELVRLCAAHDAVLMVDDAHGLGVLGAGGRGIAEHWSALCGETLVPQIQVATLGKALGCGGAFVAGDEALIEYLIQRARSWVFSTAPPPALAAAARAALAIVASDEGAHRRARLLANVERFRTGCRQCGIAMTDSATPIQPLILGSETATLALSRRLFEAGFWVAAIRPPTVPPGTSRLRITLSAAHTEAQIDRLVEVLAQGIEARAA</sequence>
<evidence type="ECO:0000256" key="1">
    <source>
        <dbReference type="ARBA" id="ARBA00001933"/>
    </source>
</evidence>
<dbReference type="InterPro" id="IPR001917">
    <property type="entry name" value="Aminotrans_II_pyridoxalP_BS"/>
</dbReference>
<dbReference type="STRING" id="1076937.SAMN04488120_11131"/>
<evidence type="ECO:0000256" key="4">
    <source>
        <dbReference type="ARBA" id="ARBA00011738"/>
    </source>
</evidence>
<dbReference type="PANTHER" id="PTHR13693:SF100">
    <property type="entry name" value="8-AMINO-7-OXONONANOATE SYNTHASE"/>
    <property type="match status" value="1"/>
</dbReference>
<keyword evidence="5 9" id="KW-0808">Transferase</keyword>
<evidence type="ECO:0000313" key="13">
    <source>
        <dbReference type="Proteomes" id="UP000199771"/>
    </source>
</evidence>
<dbReference type="RefSeq" id="WP_091534825.1">
    <property type="nucleotide sequence ID" value="NZ_FOOC01000011.1"/>
</dbReference>
<dbReference type="UniPathway" id="UPA00078"/>
<evidence type="ECO:0000256" key="2">
    <source>
        <dbReference type="ARBA" id="ARBA00004746"/>
    </source>
</evidence>
<dbReference type="PROSITE" id="PS00599">
    <property type="entry name" value="AA_TRANSFER_CLASS_2"/>
    <property type="match status" value="1"/>
</dbReference>
<evidence type="ECO:0000256" key="5">
    <source>
        <dbReference type="ARBA" id="ARBA00022679"/>
    </source>
</evidence>
<feature type="binding site" evidence="9">
    <location>
        <position position="22"/>
    </location>
    <ligand>
        <name>substrate</name>
    </ligand>
</feature>
<dbReference type="InterPro" id="IPR022834">
    <property type="entry name" value="AONS_Proteobacteria"/>
</dbReference>
<feature type="domain" description="Aminotransferase class I/classII large" evidence="11">
    <location>
        <begin position="41"/>
        <end position="391"/>
    </location>
</feature>
<evidence type="ECO:0000256" key="10">
    <source>
        <dbReference type="PIRSR" id="PIRSR604723-51"/>
    </source>
</evidence>
<evidence type="ECO:0000256" key="8">
    <source>
        <dbReference type="ARBA" id="ARBA00047715"/>
    </source>
</evidence>
<comment type="function">
    <text evidence="9">Catalyzes the decarboxylative condensation of pimeloyl-[acyl-carrier protein] and L-alanine to produce 8-amino-7-oxononanoate (AON), [acyl-carrier protein], and carbon dioxide.</text>
</comment>
<dbReference type="EMBL" id="FOOC01000011">
    <property type="protein sequence ID" value="SFF59624.1"/>
    <property type="molecule type" value="Genomic_DNA"/>
</dbReference>
<comment type="pathway">
    <text evidence="2 9">Cofactor biosynthesis; biotin biosynthesis.</text>
</comment>
<dbReference type="AlphaFoldDB" id="A0A1I2JYJ5"/>
<evidence type="ECO:0000256" key="7">
    <source>
        <dbReference type="ARBA" id="ARBA00022898"/>
    </source>
</evidence>
<dbReference type="GO" id="GO:0009102">
    <property type="term" value="P:biotin biosynthetic process"/>
    <property type="evidence" value="ECO:0007669"/>
    <property type="project" value="UniProtKB-UniRule"/>
</dbReference>
<feature type="binding site" evidence="9">
    <location>
        <position position="184"/>
    </location>
    <ligand>
        <name>pyridoxal 5'-phosphate</name>
        <dbReference type="ChEBI" id="CHEBI:597326"/>
    </ligand>
</feature>
<feature type="binding site" evidence="9">
    <location>
        <position position="212"/>
    </location>
    <ligand>
        <name>pyridoxal 5'-phosphate</name>
        <dbReference type="ChEBI" id="CHEBI:597326"/>
    </ligand>
</feature>
<dbReference type="InterPro" id="IPR015421">
    <property type="entry name" value="PyrdxlP-dep_Trfase_major"/>
</dbReference>
<dbReference type="InterPro" id="IPR015424">
    <property type="entry name" value="PyrdxlP-dep_Trfase"/>
</dbReference>
<evidence type="ECO:0000256" key="6">
    <source>
        <dbReference type="ARBA" id="ARBA00022756"/>
    </source>
</evidence>
<feature type="binding site" evidence="9">
    <location>
        <position position="244"/>
    </location>
    <ligand>
        <name>pyridoxal 5'-phosphate</name>
        <dbReference type="ChEBI" id="CHEBI:597326"/>
    </ligand>
</feature>
<evidence type="ECO:0000313" key="12">
    <source>
        <dbReference type="EMBL" id="SFF59624.1"/>
    </source>
</evidence>
<feature type="modified residue" description="N6-(pyridoxal phosphate)lysine" evidence="9 10">
    <location>
        <position position="247"/>
    </location>
</feature>
<evidence type="ECO:0000256" key="9">
    <source>
        <dbReference type="HAMAP-Rule" id="MF_01693"/>
    </source>
</evidence>
<dbReference type="PANTHER" id="PTHR13693">
    <property type="entry name" value="CLASS II AMINOTRANSFERASE/8-AMINO-7-OXONONANOATE SYNTHASE"/>
    <property type="match status" value="1"/>
</dbReference>
<dbReference type="HAMAP" id="MF_01693">
    <property type="entry name" value="BioF_aminotrans_2"/>
    <property type="match status" value="1"/>
</dbReference>
<organism evidence="12 13">
    <name type="scientific">Fontimonas thermophila</name>
    <dbReference type="NCBI Taxonomy" id="1076937"/>
    <lineage>
        <taxon>Bacteria</taxon>
        <taxon>Pseudomonadati</taxon>
        <taxon>Pseudomonadota</taxon>
        <taxon>Gammaproteobacteria</taxon>
        <taxon>Nevskiales</taxon>
        <taxon>Nevskiaceae</taxon>
        <taxon>Fontimonas</taxon>
    </lineage>
</organism>
<dbReference type="Gene3D" id="3.90.1150.10">
    <property type="entry name" value="Aspartate Aminotransferase, domain 1"/>
    <property type="match status" value="1"/>
</dbReference>
<reference evidence="12 13" key="1">
    <citation type="submission" date="2016-10" db="EMBL/GenBank/DDBJ databases">
        <authorList>
            <person name="de Groot N.N."/>
        </authorList>
    </citation>
    <scope>NUCLEOTIDE SEQUENCE [LARGE SCALE GENOMIC DNA]</scope>
    <source>
        <strain evidence="12 13">DSM 23609</strain>
    </source>
</reference>
<dbReference type="GO" id="GO:0008710">
    <property type="term" value="F:8-amino-7-oxononanoate synthase activity"/>
    <property type="evidence" value="ECO:0007669"/>
    <property type="project" value="UniProtKB-UniRule"/>
</dbReference>
<proteinExistence type="inferred from homology"/>
<dbReference type="Proteomes" id="UP000199771">
    <property type="component" value="Unassembled WGS sequence"/>
</dbReference>
<protein>
    <recommendedName>
        <fullName evidence="9">8-amino-7-oxononanoate synthase</fullName>
        <shortName evidence="9">AONS</shortName>
        <ecNumber evidence="9">2.3.1.47</ecNumber>
    </recommendedName>
    <alternativeName>
        <fullName evidence="9">7-keto-8-amino-pelargonic acid synthase</fullName>
        <shortName evidence="9">7-KAP synthase</shortName>
        <shortName evidence="9">KAPA synthase</shortName>
    </alternativeName>
    <alternativeName>
        <fullName evidence="9">8-amino-7-ketopelargonate synthase</fullName>
    </alternativeName>
</protein>
<gene>
    <name evidence="9" type="primary">bioF</name>
    <name evidence="12" type="ORF">SAMN04488120_11131</name>
</gene>
<name>A0A1I2JYJ5_9GAMM</name>
<comment type="catalytic activity">
    <reaction evidence="8 9">
        <text>6-carboxyhexanoyl-[ACP] + L-alanine + H(+) = (8S)-8-amino-7-oxononanoate + holo-[ACP] + CO2</text>
        <dbReference type="Rhea" id="RHEA:42288"/>
        <dbReference type="Rhea" id="RHEA-COMP:9685"/>
        <dbReference type="Rhea" id="RHEA-COMP:9955"/>
        <dbReference type="ChEBI" id="CHEBI:15378"/>
        <dbReference type="ChEBI" id="CHEBI:16526"/>
        <dbReference type="ChEBI" id="CHEBI:57972"/>
        <dbReference type="ChEBI" id="CHEBI:64479"/>
        <dbReference type="ChEBI" id="CHEBI:78846"/>
        <dbReference type="ChEBI" id="CHEBI:149468"/>
        <dbReference type="EC" id="2.3.1.47"/>
    </reaction>
</comment>
<dbReference type="InterPro" id="IPR015422">
    <property type="entry name" value="PyrdxlP-dep_Trfase_small"/>
</dbReference>
<dbReference type="SUPFAM" id="SSF53383">
    <property type="entry name" value="PLP-dependent transferases"/>
    <property type="match status" value="1"/>
</dbReference>
<dbReference type="Pfam" id="PF00155">
    <property type="entry name" value="Aminotran_1_2"/>
    <property type="match status" value="1"/>
</dbReference>
<evidence type="ECO:0000259" key="11">
    <source>
        <dbReference type="Pfam" id="PF00155"/>
    </source>
</evidence>
<dbReference type="NCBIfam" id="TIGR00858">
    <property type="entry name" value="bioF"/>
    <property type="match status" value="1"/>
</dbReference>
<comment type="subunit">
    <text evidence="4 9">Homodimer.</text>
</comment>
<keyword evidence="13" id="KW-1185">Reference proteome</keyword>
<keyword evidence="6 9" id="KW-0093">Biotin biosynthesis</keyword>